<keyword evidence="3" id="KW-0175">Coiled coil</keyword>
<evidence type="ECO:0000313" key="7">
    <source>
        <dbReference type="Proteomes" id="UP001153709"/>
    </source>
</evidence>
<dbReference type="InterPro" id="IPR001841">
    <property type="entry name" value="Znf_RING"/>
</dbReference>
<evidence type="ECO:0000256" key="2">
    <source>
        <dbReference type="ARBA" id="ARBA00022833"/>
    </source>
</evidence>
<name>A0A9N9T4D3_DIABA</name>
<dbReference type="GO" id="GO:0090734">
    <property type="term" value="C:site of DNA damage"/>
    <property type="evidence" value="ECO:0007669"/>
    <property type="project" value="TreeGrafter"/>
</dbReference>
<dbReference type="GO" id="GO:0016567">
    <property type="term" value="P:protein ubiquitination"/>
    <property type="evidence" value="ECO:0007669"/>
    <property type="project" value="TreeGrafter"/>
</dbReference>
<feature type="coiled-coil region" evidence="3">
    <location>
        <begin position="219"/>
        <end position="274"/>
    </location>
</feature>
<dbReference type="GO" id="GO:0061630">
    <property type="term" value="F:ubiquitin protein ligase activity"/>
    <property type="evidence" value="ECO:0007669"/>
    <property type="project" value="TreeGrafter"/>
</dbReference>
<keyword evidence="1" id="KW-0479">Metal-binding</keyword>
<dbReference type="GO" id="GO:0008270">
    <property type="term" value="F:zinc ion binding"/>
    <property type="evidence" value="ECO:0007669"/>
    <property type="project" value="UniProtKB-KW"/>
</dbReference>
<evidence type="ECO:0000259" key="5">
    <source>
        <dbReference type="SMART" id="SM00184"/>
    </source>
</evidence>
<feature type="region of interest" description="Disordered" evidence="4">
    <location>
        <begin position="302"/>
        <end position="321"/>
    </location>
</feature>
<feature type="domain" description="RING-type" evidence="5">
    <location>
        <begin position="26"/>
        <end position="66"/>
    </location>
</feature>
<organism evidence="6 7">
    <name type="scientific">Diabrotica balteata</name>
    <name type="common">Banded cucumber beetle</name>
    <dbReference type="NCBI Taxonomy" id="107213"/>
    <lineage>
        <taxon>Eukaryota</taxon>
        <taxon>Metazoa</taxon>
        <taxon>Ecdysozoa</taxon>
        <taxon>Arthropoda</taxon>
        <taxon>Hexapoda</taxon>
        <taxon>Insecta</taxon>
        <taxon>Pterygota</taxon>
        <taxon>Neoptera</taxon>
        <taxon>Endopterygota</taxon>
        <taxon>Coleoptera</taxon>
        <taxon>Polyphaga</taxon>
        <taxon>Cucujiformia</taxon>
        <taxon>Chrysomeloidea</taxon>
        <taxon>Chrysomelidae</taxon>
        <taxon>Galerucinae</taxon>
        <taxon>Diabroticina</taxon>
        <taxon>Diabroticites</taxon>
        <taxon>Diabrotica</taxon>
    </lineage>
</organism>
<dbReference type="EMBL" id="OU898280">
    <property type="protein sequence ID" value="CAG9835397.1"/>
    <property type="molecule type" value="Genomic_DNA"/>
</dbReference>
<sequence>MIFYNIIYNYLIYNIIYTLKNMNFTCVICSELFITGADIYFTQCGHVFHFPCLMNWIERSKSCPQCRGRVTEKTIHKVFFNIGNTDITEDSATLSFKLENANFALTLKEREIKNLQEAKKKIKERNKLLSEEVIKLEQNERNMESTLLAFKSQISFFKTKSKETDKLSDEIVRLKNKIKNMEHLETVIEGTREQVYDILRDERDAEALAILAASLKKALLDSEKKARDFEFNLKRAKNEINKQKKEKAIQDGEMATLRRELQQLKLKFDREKDILRRRLNALKTNANQNNIILANPDADSETLLSHDNNSSHHENEKSYNQEDTSLANATMSVAERVQEIVNTSSPYLPVKSNYGNLLETVFQGPSVSSNTYSAPTVDKVTERVETAKSNYGHLLESLYDGPSASNKPSSTCTNKGYSIFKTSQKQLVDGSKKAKHDDDIDYDGLGGTSKRDIFPSPKKQQTGMKRTKSGSSISSNKFKKLAPLGGAAKLTQFFPNNQ</sequence>
<dbReference type="Proteomes" id="UP001153709">
    <property type="component" value="Chromosome 5"/>
</dbReference>
<protein>
    <recommendedName>
        <fullName evidence="5">RING-type domain-containing protein</fullName>
    </recommendedName>
</protein>
<feature type="region of interest" description="Disordered" evidence="4">
    <location>
        <begin position="428"/>
        <end position="478"/>
    </location>
</feature>
<dbReference type="GO" id="GO:0031297">
    <property type="term" value="P:replication fork processing"/>
    <property type="evidence" value="ECO:0007669"/>
    <property type="project" value="TreeGrafter"/>
</dbReference>
<dbReference type="PANTHER" id="PTHR46569">
    <property type="entry name" value="E3 UBIQUITIN-PROTEIN LIGASE TRAIP"/>
    <property type="match status" value="1"/>
</dbReference>
<dbReference type="PANTHER" id="PTHR46569:SF1">
    <property type="entry name" value="E3 UBIQUITIN-PROTEIN LIGASE RFWD3-RELATED"/>
    <property type="match status" value="1"/>
</dbReference>
<evidence type="ECO:0000256" key="3">
    <source>
        <dbReference type="SAM" id="Coils"/>
    </source>
</evidence>
<feature type="coiled-coil region" evidence="3">
    <location>
        <begin position="98"/>
        <end position="194"/>
    </location>
</feature>
<dbReference type="Pfam" id="PF13639">
    <property type="entry name" value="zf-RING_2"/>
    <property type="match status" value="1"/>
</dbReference>
<reference evidence="6" key="1">
    <citation type="submission" date="2022-01" db="EMBL/GenBank/DDBJ databases">
        <authorList>
            <person name="King R."/>
        </authorList>
    </citation>
    <scope>NUCLEOTIDE SEQUENCE</scope>
</reference>
<dbReference type="InterPro" id="IPR052639">
    <property type="entry name" value="TRAIP_ubiq-protein_ligase"/>
</dbReference>
<evidence type="ECO:0000256" key="1">
    <source>
        <dbReference type="ARBA" id="ARBA00022771"/>
    </source>
</evidence>
<dbReference type="SMART" id="SM00184">
    <property type="entry name" value="RING"/>
    <property type="match status" value="1"/>
</dbReference>
<dbReference type="OrthoDB" id="8062037at2759"/>
<evidence type="ECO:0000256" key="4">
    <source>
        <dbReference type="SAM" id="MobiDB-lite"/>
    </source>
</evidence>
<dbReference type="InterPro" id="IPR013083">
    <property type="entry name" value="Znf_RING/FYVE/PHD"/>
</dbReference>
<dbReference type="AlphaFoldDB" id="A0A9N9T4D3"/>
<gene>
    <name evidence="6" type="ORF">DIABBA_LOCUS8590</name>
</gene>
<dbReference type="GO" id="GO:0005634">
    <property type="term" value="C:nucleus"/>
    <property type="evidence" value="ECO:0007669"/>
    <property type="project" value="TreeGrafter"/>
</dbReference>
<accession>A0A9N9T4D3</accession>
<keyword evidence="1" id="KW-0863">Zinc-finger</keyword>
<feature type="compositionally biased region" description="Polar residues" evidence="4">
    <location>
        <begin position="458"/>
        <end position="476"/>
    </location>
</feature>
<evidence type="ECO:0000313" key="6">
    <source>
        <dbReference type="EMBL" id="CAG9835397.1"/>
    </source>
</evidence>
<keyword evidence="7" id="KW-1185">Reference proteome</keyword>
<dbReference type="Gene3D" id="3.30.40.10">
    <property type="entry name" value="Zinc/RING finger domain, C3HC4 (zinc finger)"/>
    <property type="match status" value="1"/>
</dbReference>
<feature type="compositionally biased region" description="Basic and acidic residues" evidence="4">
    <location>
        <begin position="309"/>
        <end position="320"/>
    </location>
</feature>
<keyword evidence="2" id="KW-0862">Zinc</keyword>
<proteinExistence type="predicted"/>
<dbReference type="SUPFAM" id="SSF57850">
    <property type="entry name" value="RING/U-box"/>
    <property type="match status" value="1"/>
</dbReference>